<gene>
    <name evidence="1" type="ORF">F7Q91_11330</name>
</gene>
<evidence type="ECO:0000313" key="2">
    <source>
        <dbReference type="Proteomes" id="UP000423756"/>
    </source>
</evidence>
<comment type="caution">
    <text evidence="1">The sequence shown here is derived from an EMBL/GenBank/DDBJ whole genome shotgun (WGS) entry which is preliminary data.</text>
</comment>
<proteinExistence type="predicted"/>
<dbReference type="EMBL" id="VZPX01000020">
    <property type="protein sequence ID" value="KAB0479716.1"/>
    <property type="molecule type" value="Genomic_DNA"/>
</dbReference>
<dbReference type="Proteomes" id="UP000423756">
    <property type="component" value="Unassembled WGS sequence"/>
</dbReference>
<dbReference type="RefSeq" id="WP_137407654.1">
    <property type="nucleotide sequence ID" value="NZ_AP025466.1"/>
</dbReference>
<name>A0A7V7NTZ0_9VIBR</name>
<organism evidence="1 2">
    <name type="scientific">Vibrio chagasii</name>
    <dbReference type="NCBI Taxonomy" id="170679"/>
    <lineage>
        <taxon>Bacteria</taxon>
        <taxon>Pseudomonadati</taxon>
        <taxon>Pseudomonadota</taxon>
        <taxon>Gammaproteobacteria</taxon>
        <taxon>Vibrionales</taxon>
        <taxon>Vibrionaceae</taxon>
        <taxon>Vibrio</taxon>
    </lineage>
</organism>
<accession>A0A7V7NTZ0</accession>
<dbReference type="GeneID" id="77343344"/>
<evidence type="ECO:0000313" key="1">
    <source>
        <dbReference type="EMBL" id="KAB0479716.1"/>
    </source>
</evidence>
<protein>
    <submittedName>
        <fullName evidence="1">Uncharacterized protein</fullName>
    </submittedName>
</protein>
<sequence>MKLHKQGLANGSAALPFVASKYALSGRINHYQQALKWSLNFIETALPLSILLLTFQYNRP</sequence>
<reference evidence="1 2" key="1">
    <citation type="submission" date="2019-09" db="EMBL/GenBank/DDBJ databases">
        <title>Draft genome sequences of 48 bacterial type strains from the CCUG.</title>
        <authorList>
            <person name="Tunovic T."/>
            <person name="Pineiro-Iglesias B."/>
            <person name="Unosson C."/>
            <person name="Inganas E."/>
            <person name="Ohlen M."/>
            <person name="Cardew S."/>
            <person name="Jensie-Markopoulos S."/>
            <person name="Salva-Serra F."/>
            <person name="Jaen-Luchoro D."/>
            <person name="Karlsson R."/>
            <person name="Svensson-Stadler L."/>
            <person name="Chun J."/>
            <person name="Moore E."/>
        </authorList>
    </citation>
    <scope>NUCLEOTIDE SEQUENCE [LARGE SCALE GENOMIC DNA]</scope>
    <source>
        <strain evidence="1 2">CCUG 48643</strain>
    </source>
</reference>
<dbReference type="AlphaFoldDB" id="A0A7V7NTZ0"/>